<sequence>MKKYHPDEVVGTVKTHNCGFCGQTFIFKKHLISHLHQRHSVERSTWLCDICGKSVTDKWSLKHHRMIHTGERPVVCEVCGKGFKNKTLLKVHFRSHSGEKPYTCGTCGKMFTQRSSLNIHERYHSGDRPYACMVCGKGFVSRTLMNSHQKSNHSMTRNKGEEDGSKNS</sequence>
<dbReference type="InterPro" id="IPR008598">
    <property type="entry name" value="Di19_Zn-bd"/>
</dbReference>
<feature type="domain" description="C2H2-type" evidence="10">
    <location>
        <begin position="74"/>
        <end position="101"/>
    </location>
</feature>
<evidence type="ECO:0000313" key="11">
    <source>
        <dbReference type="EMBL" id="CAD7438525.1"/>
    </source>
</evidence>
<evidence type="ECO:0000256" key="7">
    <source>
        <dbReference type="ARBA" id="ARBA00023242"/>
    </source>
</evidence>
<evidence type="ECO:0000256" key="4">
    <source>
        <dbReference type="ARBA" id="ARBA00022737"/>
    </source>
</evidence>
<keyword evidence="5 8" id="KW-0863">Zinc-finger</keyword>
<dbReference type="Pfam" id="PF00096">
    <property type="entry name" value="zf-C2H2"/>
    <property type="match status" value="3"/>
</dbReference>
<dbReference type="GO" id="GO:0000978">
    <property type="term" value="F:RNA polymerase II cis-regulatory region sequence-specific DNA binding"/>
    <property type="evidence" value="ECO:0007669"/>
    <property type="project" value="TreeGrafter"/>
</dbReference>
<dbReference type="GO" id="GO:0000981">
    <property type="term" value="F:DNA-binding transcription factor activity, RNA polymerase II-specific"/>
    <property type="evidence" value="ECO:0007669"/>
    <property type="project" value="TreeGrafter"/>
</dbReference>
<dbReference type="InterPro" id="IPR036236">
    <property type="entry name" value="Znf_C2H2_sf"/>
</dbReference>
<feature type="domain" description="C2H2-type" evidence="10">
    <location>
        <begin position="102"/>
        <end position="129"/>
    </location>
</feature>
<keyword evidence="7" id="KW-0539">Nucleus</keyword>
<evidence type="ECO:0000256" key="6">
    <source>
        <dbReference type="ARBA" id="ARBA00022833"/>
    </source>
</evidence>
<comment type="subcellular location">
    <subcellularLocation>
        <location evidence="1">Nucleus</location>
    </subcellularLocation>
</comment>
<reference evidence="11" key="1">
    <citation type="submission" date="2020-11" db="EMBL/GenBank/DDBJ databases">
        <authorList>
            <person name="Tran Van P."/>
        </authorList>
    </citation>
    <scope>NUCLEOTIDE SEQUENCE</scope>
</reference>
<dbReference type="GO" id="GO:0008270">
    <property type="term" value="F:zinc ion binding"/>
    <property type="evidence" value="ECO:0007669"/>
    <property type="project" value="UniProtKB-KW"/>
</dbReference>
<dbReference type="FunFam" id="3.30.160.60:FF:000446">
    <property type="entry name" value="Zinc finger protein"/>
    <property type="match status" value="1"/>
</dbReference>
<protein>
    <recommendedName>
        <fullName evidence="10">C2H2-type domain-containing protein</fullName>
    </recommendedName>
</protein>
<name>A0A7R9ENT0_9NEOP</name>
<accession>A0A7R9ENT0</accession>
<evidence type="ECO:0000256" key="8">
    <source>
        <dbReference type="PROSITE-ProRule" id="PRU00042"/>
    </source>
</evidence>
<dbReference type="FunFam" id="3.30.160.60:FF:001049">
    <property type="entry name" value="zinc finger protein 319"/>
    <property type="match status" value="1"/>
</dbReference>
<dbReference type="PANTHER" id="PTHR14003:SF23">
    <property type="entry name" value="ZINC FINGER PROTEIN 143"/>
    <property type="match status" value="1"/>
</dbReference>
<feature type="domain" description="C2H2-type" evidence="10">
    <location>
        <begin position="16"/>
        <end position="44"/>
    </location>
</feature>
<dbReference type="Pfam" id="PF05605">
    <property type="entry name" value="zf-Di19"/>
    <property type="match status" value="1"/>
</dbReference>
<dbReference type="SUPFAM" id="SSF57667">
    <property type="entry name" value="beta-beta-alpha zinc fingers"/>
    <property type="match status" value="2"/>
</dbReference>
<keyword evidence="6" id="KW-0862">Zinc</keyword>
<dbReference type="PANTHER" id="PTHR14003">
    <property type="entry name" value="TRANSCRIPTIONAL REPRESSOR PROTEIN YY"/>
    <property type="match status" value="1"/>
</dbReference>
<dbReference type="PROSITE" id="PS50157">
    <property type="entry name" value="ZINC_FINGER_C2H2_2"/>
    <property type="match status" value="5"/>
</dbReference>
<keyword evidence="3" id="KW-0479">Metal-binding</keyword>
<dbReference type="FunFam" id="3.30.160.60:FF:000478">
    <property type="entry name" value="Zinc finger protein 133"/>
    <property type="match status" value="1"/>
</dbReference>
<dbReference type="GO" id="GO:0031519">
    <property type="term" value="C:PcG protein complex"/>
    <property type="evidence" value="ECO:0007669"/>
    <property type="project" value="TreeGrafter"/>
</dbReference>
<dbReference type="PROSITE" id="PS00028">
    <property type="entry name" value="ZINC_FINGER_C2H2_1"/>
    <property type="match status" value="5"/>
</dbReference>
<dbReference type="AlphaFoldDB" id="A0A7R9ENT0"/>
<comment type="similarity">
    <text evidence="2">Belongs to the krueppel C2H2-type zinc-finger protein family.</text>
</comment>
<keyword evidence="4" id="KW-0677">Repeat</keyword>
<dbReference type="GO" id="GO:0005667">
    <property type="term" value="C:transcription regulator complex"/>
    <property type="evidence" value="ECO:0007669"/>
    <property type="project" value="TreeGrafter"/>
</dbReference>
<dbReference type="FunFam" id="3.30.160.60:FF:000475">
    <property type="entry name" value="zinc finger protein 32 isoform X1"/>
    <property type="match status" value="1"/>
</dbReference>
<dbReference type="InterPro" id="IPR013087">
    <property type="entry name" value="Znf_C2H2_type"/>
</dbReference>
<feature type="compositionally biased region" description="Basic and acidic residues" evidence="9">
    <location>
        <begin position="158"/>
        <end position="168"/>
    </location>
</feature>
<dbReference type="GO" id="GO:0000785">
    <property type="term" value="C:chromatin"/>
    <property type="evidence" value="ECO:0007669"/>
    <property type="project" value="TreeGrafter"/>
</dbReference>
<evidence type="ECO:0000256" key="2">
    <source>
        <dbReference type="ARBA" id="ARBA00006991"/>
    </source>
</evidence>
<proteinExistence type="inferred from homology"/>
<gene>
    <name evidence="11" type="ORF">TBIB3V08_LOCUS1114</name>
</gene>
<evidence type="ECO:0000259" key="10">
    <source>
        <dbReference type="PROSITE" id="PS50157"/>
    </source>
</evidence>
<evidence type="ECO:0000256" key="9">
    <source>
        <dbReference type="SAM" id="MobiDB-lite"/>
    </source>
</evidence>
<dbReference type="EMBL" id="OD564477">
    <property type="protein sequence ID" value="CAD7438525.1"/>
    <property type="molecule type" value="Genomic_DNA"/>
</dbReference>
<organism evidence="11">
    <name type="scientific">Timema bartmani</name>
    <dbReference type="NCBI Taxonomy" id="61472"/>
    <lineage>
        <taxon>Eukaryota</taxon>
        <taxon>Metazoa</taxon>
        <taxon>Ecdysozoa</taxon>
        <taxon>Arthropoda</taxon>
        <taxon>Hexapoda</taxon>
        <taxon>Insecta</taxon>
        <taxon>Pterygota</taxon>
        <taxon>Neoptera</taxon>
        <taxon>Polyneoptera</taxon>
        <taxon>Phasmatodea</taxon>
        <taxon>Timematodea</taxon>
        <taxon>Timematoidea</taxon>
        <taxon>Timematidae</taxon>
        <taxon>Timema</taxon>
    </lineage>
</organism>
<dbReference type="Gene3D" id="3.30.160.60">
    <property type="entry name" value="Classic Zinc Finger"/>
    <property type="match status" value="4"/>
</dbReference>
<evidence type="ECO:0000256" key="5">
    <source>
        <dbReference type="ARBA" id="ARBA00022771"/>
    </source>
</evidence>
<feature type="compositionally biased region" description="Polar residues" evidence="9">
    <location>
        <begin position="147"/>
        <end position="157"/>
    </location>
</feature>
<feature type="domain" description="C2H2-type" evidence="10">
    <location>
        <begin position="130"/>
        <end position="158"/>
    </location>
</feature>
<feature type="region of interest" description="Disordered" evidence="9">
    <location>
        <begin position="147"/>
        <end position="168"/>
    </location>
</feature>
<evidence type="ECO:0000256" key="3">
    <source>
        <dbReference type="ARBA" id="ARBA00022723"/>
    </source>
</evidence>
<evidence type="ECO:0000256" key="1">
    <source>
        <dbReference type="ARBA" id="ARBA00004123"/>
    </source>
</evidence>
<feature type="domain" description="C2H2-type" evidence="10">
    <location>
        <begin position="46"/>
        <end position="73"/>
    </location>
</feature>
<dbReference type="GO" id="GO:0032502">
    <property type="term" value="P:developmental process"/>
    <property type="evidence" value="ECO:0007669"/>
    <property type="project" value="UniProtKB-ARBA"/>
</dbReference>
<dbReference type="SMART" id="SM00355">
    <property type="entry name" value="ZnF_C2H2"/>
    <property type="match status" value="5"/>
</dbReference>